<dbReference type="KEGG" id="est:DN752_17715"/>
<sequence length="83" mass="9809">MEHHEKINPNIIRINNSRVGLTINDPEGNQELLKMFNDLPVNKSFKSKISIKVEFEKDEKMKEQVFMEFDNVLLQTKEVSFGW</sequence>
<evidence type="ECO:0000313" key="2">
    <source>
        <dbReference type="Proteomes" id="UP000248688"/>
    </source>
</evidence>
<name>A0A2Z4IM72_9BACT</name>
<accession>A0A2Z4IM72</accession>
<dbReference type="AlphaFoldDB" id="A0A2Z4IM72"/>
<dbReference type="RefSeq" id="WP_112785192.1">
    <property type="nucleotide sequence ID" value="NZ_CP030041.1"/>
</dbReference>
<reference evidence="1 2" key="1">
    <citation type="submission" date="2018-06" db="EMBL/GenBank/DDBJ databases">
        <title>Echinicola strongylocentroti sp. nov., isolated from a sea urchin Strongylocentrotus intermedius.</title>
        <authorList>
            <person name="Bae S.S."/>
        </authorList>
    </citation>
    <scope>NUCLEOTIDE SEQUENCE [LARGE SCALE GENOMIC DNA]</scope>
    <source>
        <strain evidence="1 2">MEBiC08714</strain>
    </source>
</reference>
<dbReference type="Proteomes" id="UP000248688">
    <property type="component" value="Chromosome"/>
</dbReference>
<dbReference type="EMBL" id="CP030041">
    <property type="protein sequence ID" value="AWW31819.1"/>
    <property type="molecule type" value="Genomic_DNA"/>
</dbReference>
<gene>
    <name evidence="1" type="ORF">DN752_17715</name>
</gene>
<organism evidence="1 2">
    <name type="scientific">Echinicola strongylocentroti</name>
    <dbReference type="NCBI Taxonomy" id="1795355"/>
    <lineage>
        <taxon>Bacteria</taxon>
        <taxon>Pseudomonadati</taxon>
        <taxon>Bacteroidota</taxon>
        <taxon>Cytophagia</taxon>
        <taxon>Cytophagales</taxon>
        <taxon>Cyclobacteriaceae</taxon>
        <taxon>Echinicola</taxon>
    </lineage>
</organism>
<evidence type="ECO:0000313" key="1">
    <source>
        <dbReference type="EMBL" id="AWW31819.1"/>
    </source>
</evidence>
<protein>
    <submittedName>
        <fullName evidence="1">Uncharacterized protein</fullName>
    </submittedName>
</protein>
<keyword evidence="2" id="KW-1185">Reference proteome</keyword>
<proteinExistence type="predicted"/>